<proteinExistence type="predicted"/>
<comment type="caution">
    <text evidence="1">The sequence shown here is derived from an EMBL/GenBank/DDBJ whole genome shotgun (WGS) entry which is preliminary data.</text>
</comment>
<dbReference type="EMBL" id="BARS01036174">
    <property type="protein sequence ID" value="GAG26572.1"/>
    <property type="molecule type" value="Genomic_DNA"/>
</dbReference>
<protein>
    <submittedName>
        <fullName evidence="1">Uncharacterized protein</fullName>
    </submittedName>
</protein>
<feature type="non-terminal residue" evidence="1">
    <location>
        <position position="246"/>
    </location>
</feature>
<reference evidence="1" key="1">
    <citation type="journal article" date="2014" name="Front. Microbiol.">
        <title>High frequency of phylogenetically diverse reductive dehalogenase-homologous genes in deep subseafloor sedimentary metagenomes.</title>
        <authorList>
            <person name="Kawai M."/>
            <person name="Futagami T."/>
            <person name="Toyoda A."/>
            <person name="Takaki Y."/>
            <person name="Nishi S."/>
            <person name="Hori S."/>
            <person name="Arai W."/>
            <person name="Tsubouchi T."/>
            <person name="Morono Y."/>
            <person name="Uchiyama I."/>
            <person name="Ito T."/>
            <person name="Fujiyama A."/>
            <person name="Inagaki F."/>
            <person name="Takami H."/>
        </authorList>
    </citation>
    <scope>NUCLEOTIDE SEQUENCE</scope>
    <source>
        <strain evidence="1">Expedition CK06-06</strain>
    </source>
</reference>
<organism evidence="1">
    <name type="scientific">marine sediment metagenome</name>
    <dbReference type="NCBI Taxonomy" id="412755"/>
    <lineage>
        <taxon>unclassified sequences</taxon>
        <taxon>metagenomes</taxon>
        <taxon>ecological metagenomes</taxon>
    </lineage>
</organism>
<name>X0WTP2_9ZZZZ</name>
<gene>
    <name evidence="1" type="ORF">S01H1_55633</name>
</gene>
<accession>X0WTP2</accession>
<sequence length="246" mass="27705">MADTVDQIRVHLNTQARTLPPSEALLAMLDQVSGHLVAEFEALQALLKSGHVVVDADLVHRVHRKFAPIHDPLEQELADLDLLVTPPRPPQPDPNGTWTADEWLDWAVEYYLPYRFWLEEIGRHDEEIAAQADAYAAWLYTQYPALRLTYPRMVYQGLLALHDRLSSSAPVLVVVADNLNYKFLPDLVRYLQGQGFFAEQPIPHLAMLPSCTEVSKKCLFIGQPVPFTGTAYEKPTLKAWEPALGG</sequence>
<dbReference type="AlphaFoldDB" id="X0WTP2"/>
<evidence type="ECO:0000313" key="1">
    <source>
        <dbReference type="EMBL" id="GAG26572.1"/>
    </source>
</evidence>